<sequence length="252" mass="28407">MLKLLLKVAQRGRSRLGSRESDLGSSFSFTFCEKTLSLLEKLQPRLKIAGKKGRFREEANYELYLGTEAGIPFLVLKCFAGRPPHYARWIEVFSVLPKINVGGCMIPFAGSELEALLLDLLARELEGGEALFIEYTYDPETSRLLELGAPPVVTRLGFLLFQLGFTWFKDWYFPEGFMEGSPKLQCEKPMNEEARLKHLAKLKEEVTAFIPELERLSSDARLGFEALRALERARIILKTASSITGLTPQVNA</sequence>
<evidence type="ECO:0000313" key="1">
    <source>
        <dbReference type="EMBL" id="HGI43718.1"/>
    </source>
</evidence>
<gene>
    <name evidence="1" type="ORF">ENV17_04985</name>
</gene>
<dbReference type="InterPro" id="IPR016181">
    <property type="entry name" value="Acyl_CoA_acyltransferase"/>
</dbReference>
<proteinExistence type="predicted"/>
<dbReference type="SUPFAM" id="SSF55729">
    <property type="entry name" value="Acyl-CoA N-acyltransferases (Nat)"/>
    <property type="match status" value="1"/>
</dbReference>
<organism evidence="1">
    <name type="scientific">Thermofilum pendens</name>
    <dbReference type="NCBI Taxonomy" id="2269"/>
    <lineage>
        <taxon>Archaea</taxon>
        <taxon>Thermoproteota</taxon>
        <taxon>Thermoprotei</taxon>
        <taxon>Thermofilales</taxon>
        <taxon>Thermofilaceae</taxon>
        <taxon>Thermofilum</taxon>
    </lineage>
</organism>
<protein>
    <submittedName>
        <fullName evidence="1">DUF1122 domain-containing protein</fullName>
    </submittedName>
</protein>
<reference evidence="1" key="1">
    <citation type="journal article" date="2020" name="mSystems">
        <title>Genome- and Community-Level Interaction Insights into Carbon Utilization and Element Cycling Functions of Hydrothermarchaeota in Hydrothermal Sediment.</title>
        <authorList>
            <person name="Zhou Z."/>
            <person name="Liu Y."/>
            <person name="Xu W."/>
            <person name="Pan J."/>
            <person name="Luo Z.H."/>
            <person name="Li M."/>
        </authorList>
    </citation>
    <scope>NUCLEOTIDE SEQUENCE [LARGE SCALE GENOMIC DNA]</scope>
    <source>
        <strain evidence="1">SpSt-735</strain>
    </source>
</reference>
<comment type="caution">
    <text evidence="1">The sequence shown here is derived from an EMBL/GenBank/DDBJ whole genome shotgun (WGS) entry which is preliminary data.</text>
</comment>
<dbReference type="AlphaFoldDB" id="A0A7C4BAS4"/>
<dbReference type="Pfam" id="PF06557">
    <property type="entry name" value="DUF1122"/>
    <property type="match status" value="1"/>
</dbReference>
<dbReference type="EMBL" id="DTFI01000114">
    <property type="protein sequence ID" value="HGI43718.1"/>
    <property type="molecule type" value="Genomic_DNA"/>
</dbReference>
<name>A0A7C4BAS4_THEPE</name>
<accession>A0A7C4BAS4</accession>
<dbReference type="InterPro" id="IPR008304">
    <property type="entry name" value="UCP017998"/>
</dbReference>
<dbReference type="Gene3D" id="3.40.630.30">
    <property type="match status" value="1"/>
</dbReference>